<dbReference type="SMART" id="SM00345">
    <property type="entry name" value="HTH_GNTR"/>
    <property type="match status" value="1"/>
</dbReference>
<protein>
    <submittedName>
        <fullName evidence="6">GntR family transcriptional regulator</fullName>
    </submittedName>
</protein>
<dbReference type="GO" id="GO:0003700">
    <property type="term" value="F:DNA-binding transcription factor activity"/>
    <property type="evidence" value="ECO:0007669"/>
    <property type="project" value="InterPro"/>
</dbReference>
<dbReference type="Proteomes" id="UP000244903">
    <property type="component" value="Chromosome"/>
</dbReference>
<reference evidence="6 7" key="1">
    <citation type="submission" date="2016-04" db="EMBL/GenBank/DDBJ databases">
        <title>Complete genome sequence of the haloalkaliphilic hydrocarbon-degrading bacterium Dietzia psychralcaliphila ILA-1T, isolated from a drain of a fish product-processing plant.</title>
        <authorList>
            <person name="Zhao J."/>
            <person name="Hu B."/>
            <person name="Geng S."/>
            <person name="Nie Y."/>
            <person name="Tang Y."/>
        </authorList>
    </citation>
    <scope>NUCLEOTIDE SEQUENCE [LARGE SCALE GENOMIC DNA]</scope>
    <source>
        <strain evidence="6 7">ILA-1</strain>
    </source>
</reference>
<name>A0AAD0JS97_9ACTN</name>
<evidence type="ECO:0000259" key="5">
    <source>
        <dbReference type="PROSITE" id="PS50949"/>
    </source>
</evidence>
<dbReference type="AlphaFoldDB" id="A0AAD0JS97"/>
<proteinExistence type="predicted"/>
<dbReference type="Gene3D" id="1.20.120.530">
    <property type="entry name" value="GntR ligand-binding domain-like"/>
    <property type="match status" value="1"/>
</dbReference>
<dbReference type="PANTHER" id="PTHR43537:SF24">
    <property type="entry name" value="GLUCONATE OPERON TRANSCRIPTIONAL REPRESSOR"/>
    <property type="match status" value="1"/>
</dbReference>
<evidence type="ECO:0000256" key="1">
    <source>
        <dbReference type="ARBA" id="ARBA00023015"/>
    </source>
</evidence>
<accession>A0AAD0JS97</accession>
<dbReference type="InterPro" id="IPR000524">
    <property type="entry name" value="Tscrpt_reg_HTH_GntR"/>
</dbReference>
<evidence type="ECO:0000256" key="2">
    <source>
        <dbReference type="ARBA" id="ARBA00023125"/>
    </source>
</evidence>
<dbReference type="InterPro" id="IPR011711">
    <property type="entry name" value="GntR_C"/>
</dbReference>
<evidence type="ECO:0000256" key="4">
    <source>
        <dbReference type="SAM" id="MobiDB-lite"/>
    </source>
</evidence>
<dbReference type="PROSITE" id="PS50949">
    <property type="entry name" value="HTH_GNTR"/>
    <property type="match status" value="1"/>
</dbReference>
<dbReference type="KEGG" id="dpc:A6048_17295"/>
<keyword evidence="1" id="KW-0805">Transcription regulation</keyword>
<gene>
    <name evidence="6" type="ORF">A6048_17295</name>
</gene>
<feature type="region of interest" description="Disordered" evidence="4">
    <location>
        <begin position="226"/>
        <end position="258"/>
    </location>
</feature>
<organism evidence="6 7">
    <name type="scientific">Dietzia psychralcaliphila</name>
    <dbReference type="NCBI Taxonomy" id="139021"/>
    <lineage>
        <taxon>Bacteria</taxon>
        <taxon>Bacillati</taxon>
        <taxon>Actinomycetota</taxon>
        <taxon>Actinomycetes</taxon>
        <taxon>Mycobacteriales</taxon>
        <taxon>Dietziaceae</taxon>
        <taxon>Dietzia</taxon>
    </lineage>
</organism>
<dbReference type="CDD" id="cd07377">
    <property type="entry name" value="WHTH_GntR"/>
    <property type="match status" value="1"/>
</dbReference>
<evidence type="ECO:0000256" key="3">
    <source>
        <dbReference type="ARBA" id="ARBA00023163"/>
    </source>
</evidence>
<keyword evidence="3" id="KW-0804">Transcription</keyword>
<evidence type="ECO:0000313" key="7">
    <source>
        <dbReference type="Proteomes" id="UP000244903"/>
    </source>
</evidence>
<dbReference type="Pfam" id="PF00392">
    <property type="entry name" value="GntR"/>
    <property type="match status" value="1"/>
</dbReference>
<dbReference type="SUPFAM" id="SSF46785">
    <property type="entry name" value="Winged helix' DNA-binding domain"/>
    <property type="match status" value="1"/>
</dbReference>
<dbReference type="EMBL" id="CP015453">
    <property type="protein sequence ID" value="AWH96965.1"/>
    <property type="molecule type" value="Genomic_DNA"/>
</dbReference>
<dbReference type="InterPro" id="IPR036388">
    <property type="entry name" value="WH-like_DNA-bd_sf"/>
</dbReference>
<dbReference type="InterPro" id="IPR008920">
    <property type="entry name" value="TF_FadR/GntR_C"/>
</dbReference>
<dbReference type="InterPro" id="IPR036390">
    <property type="entry name" value="WH_DNA-bd_sf"/>
</dbReference>
<feature type="domain" description="HTH gntR-type" evidence="5">
    <location>
        <begin position="13"/>
        <end position="80"/>
    </location>
</feature>
<dbReference type="Gene3D" id="1.10.10.10">
    <property type="entry name" value="Winged helix-like DNA-binding domain superfamily/Winged helix DNA-binding domain"/>
    <property type="match status" value="1"/>
</dbReference>
<dbReference type="PANTHER" id="PTHR43537">
    <property type="entry name" value="TRANSCRIPTIONAL REGULATOR, GNTR FAMILY"/>
    <property type="match status" value="1"/>
</dbReference>
<dbReference type="GO" id="GO:0003677">
    <property type="term" value="F:DNA binding"/>
    <property type="evidence" value="ECO:0007669"/>
    <property type="project" value="UniProtKB-KW"/>
</dbReference>
<keyword evidence="2" id="KW-0238">DNA-binding</keyword>
<keyword evidence="7" id="KW-1185">Reference proteome</keyword>
<dbReference type="Pfam" id="PF07729">
    <property type="entry name" value="FCD"/>
    <property type="match status" value="1"/>
</dbReference>
<sequence>MADMTATRLAQRPQLSEEVADHVRTRIMSGEVRPGDFIRLDETAAALGVSVTPVREALLTLRGEGLVDLVPRRGYLVSPMSRQDVEDIFWLQAELSRRIVDRAITRFDAAALETHAQLVDDFEAASAAGDSDGVVHAQYSIHRSINRASQSDKLSRFLFTAARYMPYRLYADDPAWRAAALVDNRRMLEALREGDVATAHAVVDAEYSNGARLLVAHLERAGVWDDARDDSSPDAVEVTSADDRSAGATSDRAAAPGR</sequence>
<dbReference type="SUPFAM" id="SSF48008">
    <property type="entry name" value="GntR ligand-binding domain-like"/>
    <property type="match status" value="1"/>
</dbReference>
<evidence type="ECO:0000313" key="6">
    <source>
        <dbReference type="EMBL" id="AWH96965.1"/>
    </source>
</evidence>